<keyword evidence="2" id="KW-1185">Reference proteome</keyword>
<reference evidence="1 2" key="1">
    <citation type="journal article" date="2013" name="Genome Biol.">
        <title>Genome of Acanthamoeba castellanii highlights extensive lateral gene transfer and early evolution of tyrosine kinase signaling.</title>
        <authorList>
            <person name="Clarke M."/>
            <person name="Lohan A.J."/>
            <person name="Liu B."/>
            <person name="Lagkouvardos I."/>
            <person name="Roy S."/>
            <person name="Zafar N."/>
            <person name="Bertelli C."/>
            <person name="Schilde C."/>
            <person name="Kianianmomeni A."/>
            <person name="Burglin T.R."/>
            <person name="Frech C."/>
            <person name="Turcotte B."/>
            <person name="Kopec K.O."/>
            <person name="Synnott J.M."/>
            <person name="Choo C."/>
            <person name="Paponov I."/>
            <person name="Finkler A."/>
            <person name="Soon Heng Tan C."/>
            <person name="Hutchins A.P."/>
            <person name="Weinmeier T."/>
            <person name="Rattei T."/>
            <person name="Chu J.S."/>
            <person name="Gimenez G."/>
            <person name="Irimia M."/>
            <person name="Rigden D.J."/>
            <person name="Fitzpatrick D.A."/>
            <person name="Lorenzo-Morales J."/>
            <person name="Bateman A."/>
            <person name="Chiu C.H."/>
            <person name="Tang P."/>
            <person name="Hegemann P."/>
            <person name="Fromm H."/>
            <person name="Raoult D."/>
            <person name="Greub G."/>
            <person name="Miranda-Saavedra D."/>
            <person name="Chen N."/>
            <person name="Nash P."/>
            <person name="Ginger M.L."/>
            <person name="Horn M."/>
            <person name="Schaap P."/>
            <person name="Caler L."/>
            <person name="Loftus B."/>
        </authorList>
    </citation>
    <scope>NUCLEOTIDE SEQUENCE [LARGE SCALE GENOMIC DNA]</scope>
    <source>
        <strain evidence="1 2">Neff</strain>
    </source>
</reference>
<gene>
    <name evidence="1" type="ORF">ACA1_023050</name>
</gene>
<dbReference type="AlphaFoldDB" id="L8HEX7"/>
<dbReference type="KEGG" id="acan:ACA1_023050"/>
<name>L8HEX7_ACACF</name>
<dbReference type="EMBL" id="KB007850">
    <property type="protein sequence ID" value="ELR23792.1"/>
    <property type="molecule type" value="Genomic_DNA"/>
</dbReference>
<evidence type="ECO:0000313" key="2">
    <source>
        <dbReference type="Proteomes" id="UP000011083"/>
    </source>
</evidence>
<organism evidence="1 2">
    <name type="scientific">Acanthamoeba castellanii (strain ATCC 30010 / Neff)</name>
    <dbReference type="NCBI Taxonomy" id="1257118"/>
    <lineage>
        <taxon>Eukaryota</taxon>
        <taxon>Amoebozoa</taxon>
        <taxon>Discosea</taxon>
        <taxon>Longamoebia</taxon>
        <taxon>Centramoebida</taxon>
        <taxon>Acanthamoebidae</taxon>
        <taxon>Acanthamoeba</taxon>
    </lineage>
</organism>
<evidence type="ECO:0000313" key="1">
    <source>
        <dbReference type="EMBL" id="ELR23792.1"/>
    </source>
</evidence>
<dbReference type="RefSeq" id="XP_004353320.1">
    <property type="nucleotide sequence ID" value="XM_004353268.1"/>
</dbReference>
<dbReference type="GeneID" id="14924800"/>
<sequence length="235" mass="26266">MELRLGLLQPQPTGAIPYLHFKFPKARYYIPFGPWCGWTVAKRIRLVDDSARLGTCSYNHRAKWRIIDKWSTKLGCGESDDNGEASALRHLELEEDPPATCELRAPACRPVRWPPAKFEGAAPVSAPTSTAPASAAGDHRRILSVFFKDGTYRSYDVCDPTEFEFVRDLATRCGYACRYHPNTTPSTKAGYLSTFPFETAFNQASPRSTPRPTLDKVSSKHAHEFAKVALARART</sequence>
<dbReference type="OrthoDB" id="2214at2759"/>
<accession>L8HEX7</accession>
<dbReference type="Proteomes" id="UP000011083">
    <property type="component" value="Unassembled WGS sequence"/>
</dbReference>
<protein>
    <submittedName>
        <fullName evidence="1">Uncharacterized protein</fullName>
    </submittedName>
</protein>
<dbReference type="VEuPathDB" id="AmoebaDB:ACA1_023050"/>
<proteinExistence type="predicted"/>